<feature type="chain" id="PRO_5045710313" evidence="2">
    <location>
        <begin position="20"/>
        <end position="315"/>
    </location>
</feature>
<reference evidence="5" key="1">
    <citation type="journal article" date="2019" name="Int. J. Syst. Evol. Microbiol.">
        <title>The Global Catalogue of Microorganisms (GCM) 10K type strain sequencing project: providing services to taxonomists for standard genome sequencing and annotation.</title>
        <authorList>
            <consortium name="The Broad Institute Genomics Platform"/>
            <consortium name="The Broad Institute Genome Sequencing Center for Infectious Disease"/>
            <person name="Wu L."/>
            <person name="Ma J."/>
        </authorList>
    </citation>
    <scope>NUCLEOTIDE SEQUENCE [LARGE SCALE GENOMIC DNA]</scope>
    <source>
        <strain evidence="5">JCM 17561</strain>
    </source>
</reference>
<feature type="domain" description="Rhodanese" evidence="3">
    <location>
        <begin position="175"/>
        <end position="288"/>
    </location>
</feature>
<evidence type="ECO:0000256" key="2">
    <source>
        <dbReference type="SAM" id="SignalP"/>
    </source>
</evidence>
<dbReference type="InterPro" id="IPR036873">
    <property type="entry name" value="Rhodanese-like_dom_sf"/>
</dbReference>
<accession>A0ABP7RXN0</accession>
<keyword evidence="5" id="KW-1185">Reference proteome</keyword>
<dbReference type="RefSeq" id="WP_103046324.1">
    <property type="nucleotide sequence ID" value="NZ_BAABBP010000035.1"/>
</dbReference>
<evidence type="ECO:0000313" key="4">
    <source>
        <dbReference type="EMBL" id="GAA4003724.1"/>
    </source>
</evidence>
<name>A0ABP7RXN0_9BURK</name>
<evidence type="ECO:0000256" key="1">
    <source>
        <dbReference type="ARBA" id="ARBA00022737"/>
    </source>
</evidence>
<keyword evidence="2" id="KW-0732">Signal</keyword>
<feature type="domain" description="Rhodanese" evidence="3">
    <location>
        <begin position="34"/>
        <end position="145"/>
    </location>
</feature>
<keyword evidence="1" id="KW-0677">Repeat</keyword>
<dbReference type="Proteomes" id="UP001501627">
    <property type="component" value="Unassembled WGS sequence"/>
</dbReference>
<comment type="caution">
    <text evidence="4">The sequence shown here is derived from an EMBL/GenBank/DDBJ whole genome shotgun (WGS) entry which is preliminary data.</text>
</comment>
<dbReference type="PANTHER" id="PTHR43855">
    <property type="entry name" value="THIOSULFATE SULFURTRANSFERASE"/>
    <property type="match status" value="1"/>
</dbReference>
<dbReference type="EMBL" id="BAABBP010000035">
    <property type="protein sequence ID" value="GAA4003724.1"/>
    <property type="molecule type" value="Genomic_DNA"/>
</dbReference>
<feature type="signal peptide" evidence="2">
    <location>
        <begin position="1"/>
        <end position="19"/>
    </location>
</feature>
<dbReference type="Pfam" id="PF00581">
    <property type="entry name" value="Rhodanese"/>
    <property type="match status" value="2"/>
</dbReference>
<dbReference type="PROSITE" id="PS50206">
    <property type="entry name" value="RHODANESE_3"/>
    <property type="match status" value="2"/>
</dbReference>
<dbReference type="InterPro" id="IPR051126">
    <property type="entry name" value="Thiosulfate_sulfurtransferase"/>
</dbReference>
<dbReference type="InterPro" id="IPR001763">
    <property type="entry name" value="Rhodanese-like_dom"/>
</dbReference>
<evidence type="ECO:0000259" key="3">
    <source>
        <dbReference type="PROSITE" id="PS50206"/>
    </source>
</evidence>
<dbReference type="SUPFAM" id="SSF52821">
    <property type="entry name" value="Rhodanese/Cell cycle control phosphatase"/>
    <property type="match status" value="2"/>
</dbReference>
<dbReference type="SMART" id="SM00450">
    <property type="entry name" value="RHOD"/>
    <property type="match status" value="2"/>
</dbReference>
<proteinExistence type="predicted"/>
<dbReference type="Gene3D" id="3.40.250.10">
    <property type="entry name" value="Rhodanese-like domain"/>
    <property type="match status" value="2"/>
</dbReference>
<dbReference type="CDD" id="cd01448">
    <property type="entry name" value="TST_Repeat_1"/>
    <property type="match status" value="1"/>
</dbReference>
<sequence>MKTVLIPLALVWGTGAALAAQPLLTPQDLSPLLSNPQVRVIDIRDAQSHGVNHIPGAVNAPYGQWRGPASNPGELLAQDRFVALVQRLGLDAGTHAVVVSSGKDATDFGATARVYWTLKSLGLTELSIVNGGMQAWQAAGLPLSNAPVQVAPSSYAPTFDARWLATREQVLGHVQSGDALLLDARPQAFFLGETKVPAAKVAGTLPGAKAFDFNQWFEPGSSQLVQGEAARKVASQAPLPQDGAQDTVAFCNTGHWAATEWFALSEVAGAPNVKLYAGSMADWTQASEALPVANAPSRAQQLARSAQDWIKAAFK</sequence>
<evidence type="ECO:0000313" key="5">
    <source>
        <dbReference type="Proteomes" id="UP001501627"/>
    </source>
</evidence>
<organism evidence="4 5">
    <name type="scientific">Comamonas faecalis</name>
    <dbReference type="NCBI Taxonomy" id="1387849"/>
    <lineage>
        <taxon>Bacteria</taxon>
        <taxon>Pseudomonadati</taxon>
        <taxon>Pseudomonadota</taxon>
        <taxon>Betaproteobacteria</taxon>
        <taxon>Burkholderiales</taxon>
        <taxon>Comamonadaceae</taxon>
        <taxon>Comamonas</taxon>
    </lineage>
</organism>
<gene>
    <name evidence="4" type="ORF">GCM10022279_29550</name>
</gene>
<protein>
    <submittedName>
        <fullName evidence="4">Rhodanese-like domain-containing protein</fullName>
    </submittedName>
</protein>
<dbReference type="PANTHER" id="PTHR43855:SF1">
    <property type="entry name" value="THIOSULFATE SULFURTRANSFERASE"/>
    <property type="match status" value="1"/>
</dbReference>